<organism evidence="3 4">
    <name type="scientific">Pseudocohnilembus persalinus</name>
    <name type="common">Ciliate</name>
    <dbReference type="NCBI Taxonomy" id="266149"/>
    <lineage>
        <taxon>Eukaryota</taxon>
        <taxon>Sar</taxon>
        <taxon>Alveolata</taxon>
        <taxon>Ciliophora</taxon>
        <taxon>Intramacronucleata</taxon>
        <taxon>Oligohymenophorea</taxon>
        <taxon>Scuticociliatia</taxon>
        <taxon>Philasterida</taxon>
        <taxon>Pseudocohnilembidae</taxon>
        <taxon>Pseudocohnilembus</taxon>
    </lineage>
</organism>
<feature type="transmembrane region" description="Helical" evidence="2">
    <location>
        <begin position="94"/>
        <end position="112"/>
    </location>
</feature>
<reference evidence="3 4" key="1">
    <citation type="journal article" date="2015" name="Sci. Rep.">
        <title>Genome of the facultative scuticociliatosis pathogen Pseudocohnilembus persalinus provides insight into its virulence through horizontal gene transfer.</title>
        <authorList>
            <person name="Xiong J."/>
            <person name="Wang G."/>
            <person name="Cheng J."/>
            <person name="Tian M."/>
            <person name="Pan X."/>
            <person name="Warren A."/>
            <person name="Jiang C."/>
            <person name="Yuan D."/>
            <person name="Miao W."/>
        </authorList>
    </citation>
    <scope>NUCLEOTIDE SEQUENCE [LARGE SCALE GENOMIC DNA]</scope>
    <source>
        <strain evidence="3">36N120E</strain>
    </source>
</reference>
<evidence type="ECO:0000313" key="4">
    <source>
        <dbReference type="Proteomes" id="UP000054937"/>
    </source>
</evidence>
<dbReference type="InParanoid" id="A0A0V0QSZ1"/>
<keyword evidence="2" id="KW-0472">Membrane</keyword>
<name>A0A0V0QSZ1_PSEPJ</name>
<feature type="transmembrane region" description="Helical" evidence="2">
    <location>
        <begin position="62"/>
        <end position="82"/>
    </location>
</feature>
<dbReference type="Proteomes" id="UP000054937">
    <property type="component" value="Unassembled WGS sequence"/>
</dbReference>
<keyword evidence="2" id="KW-1133">Transmembrane helix</keyword>
<evidence type="ECO:0000256" key="1">
    <source>
        <dbReference type="SAM" id="MobiDB-lite"/>
    </source>
</evidence>
<comment type="caution">
    <text evidence="3">The sequence shown here is derived from an EMBL/GenBank/DDBJ whole genome shotgun (WGS) entry which is preliminary data.</text>
</comment>
<protein>
    <recommendedName>
        <fullName evidence="5">Transmembrane protein</fullName>
    </recommendedName>
</protein>
<accession>A0A0V0QSZ1</accession>
<feature type="transmembrane region" description="Helical" evidence="2">
    <location>
        <begin position="180"/>
        <end position="208"/>
    </location>
</feature>
<keyword evidence="4" id="KW-1185">Reference proteome</keyword>
<dbReference type="EMBL" id="LDAU01000109">
    <property type="protein sequence ID" value="KRX05404.1"/>
    <property type="molecule type" value="Genomic_DNA"/>
</dbReference>
<sequence length="246" mass="28779">MSQITNNSPNKIPKTSKKESDKSDQNYPFSANFQDLASQSKNDPEKQISIQEIEREQETQNIITFISQIIVTVTLIVRLFQLINIIKFDGNLDLVFQIILIIINIYGNFAIYQQNTIHTFYFCALFMIGIGLSVILFFAQFQESTIYEVRKILLTKQINNIYNQKIEVNLEIVQNAQNLIYAYGIFYLLLNIISLCFYVLSLKAFYIWEKQRQSQKQLKKQDSNTSIQRQLENLNVDSINYNNIIQ</sequence>
<keyword evidence="2" id="KW-0812">Transmembrane</keyword>
<evidence type="ECO:0000256" key="2">
    <source>
        <dbReference type="SAM" id="Phobius"/>
    </source>
</evidence>
<proteinExistence type="predicted"/>
<feature type="compositionally biased region" description="Polar residues" evidence="1">
    <location>
        <begin position="1"/>
        <end position="10"/>
    </location>
</feature>
<dbReference type="AlphaFoldDB" id="A0A0V0QSZ1"/>
<gene>
    <name evidence="3" type="ORF">PPERSA_00705</name>
</gene>
<evidence type="ECO:0000313" key="3">
    <source>
        <dbReference type="EMBL" id="KRX05404.1"/>
    </source>
</evidence>
<feature type="transmembrane region" description="Helical" evidence="2">
    <location>
        <begin position="119"/>
        <end position="141"/>
    </location>
</feature>
<feature type="region of interest" description="Disordered" evidence="1">
    <location>
        <begin position="1"/>
        <end position="29"/>
    </location>
</feature>
<evidence type="ECO:0008006" key="5">
    <source>
        <dbReference type="Google" id="ProtNLM"/>
    </source>
</evidence>